<dbReference type="PANTHER" id="PTHR46409">
    <property type="entry name" value="HTH PSQ-TYPE DOMAIN-CONTAINING PROTEIN"/>
    <property type="match status" value="1"/>
</dbReference>
<sequence length="102" mass="11942">MILAMLTNERCHIRNLAARRIIKTREIGPDFNCVRRFVIPAVNFRATDYVDLIYWQACNVTPPTVLRHISCHELLKLIQDDVPRTAETLLNFLHTRKQLSEL</sequence>
<dbReference type="Proteomes" id="UP000499080">
    <property type="component" value="Unassembled WGS sequence"/>
</dbReference>
<protein>
    <submittedName>
        <fullName evidence="1">Uncharacterized protein</fullName>
    </submittedName>
</protein>
<evidence type="ECO:0000313" key="2">
    <source>
        <dbReference type="Proteomes" id="UP000499080"/>
    </source>
</evidence>
<proteinExistence type="predicted"/>
<name>A0A4Y2A216_ARAVE</name>
<organism evidence="1 2">
    <name type="scientific">Araneus ventricosus</name>
    <name type="common">Orbweaver spider</name>
    <name type="synonym">Epeira ventricosa</name>
    <dbReference type="NCBI Taxonomy" id="182803"/>
    <lineage>
        <taxon>Eukaryota</taxon>
        <taxon>Metazoa</taxon>
        <taxon>Ecdysozoa</taxon>
        <taxon>Arthropoda</taxon>
        <taxon>Chelicerata</taxon>
        <taxon>Arachnida</taxon>
        <taxon>Araneae</taxon>
        <taxon>Araneomorphae</taxon>
        <taxon>Entelegynae</taxon>
        <taxon>Araneoidea</taxon>
        <taxon>Araneidae</taxon>
        <taxon>Araneus</taxon>
    </lineage>
</organism>
<dbReference type="AlphaFoldDB" id="A0A4Y2A216"/>
<dbReference type="PANTHER" id="PTHR46409:SF1">
    <property type="entry name" value="HTH PSQ-TYPE DOMAIN-CONTAINING PROTEIN"/>
    <property type="match status" value="1"/>
</dbReference>
<accession>A0A4Y2A216</accession>
<dbReference type="EMBL" id="BGPR01000004">
    <property type="protein sequence ID" value="GBL73730.1"/>
    <property type="molecule type" value="Genomic_DNA"/>
</dbReference>
<keyword evidence="2" id="KW-1185">Reference proteome</keyword>
<comment type="caution">
    <text evidence="1">The sequence shown here is derived from an EMBL/GenBank/DDBJ whole genome shotgun (WGS) entry which is preliminary data.</text>
</comment>
<gene>
    <name evidence="1" type="ORF">AVEN_230714_1</name>
</gene>
<reference evidence="1 2" key="1">
    <citation type="journal article" date="2019" name="Sci. Rep.">
        <title>Orb-weaving spider Araneus ventricosus genome elucidates the spidroin gene catalogue.</title>
        <authorList>
            <person name="Kono N."/>
            <person name="Nakamura H."/>
            <person name="Ohtoshi R."/>
            <person name="Moran D.A.P."/>
            <person name="Shinohara A."/>
            <person name="Yoshida Y."/>
            <person name="Fujiwara M."/>
            <person name="Mori M."/>
            <person name="Tomita M."/>
            <person name="Arakawa K."/>
        </authorList>
    </citation>
    <scope>NUCLEOTIDE SEQUENCE [LARGE SCALE GENOMIC DNA]</scope>
</reference>
<evidence type="ECO:0000313" key="1">
    <source>
        <dbReference type="EMBL" id="GBL73730.1"/>
    </source>
</evidence>